<dbReference type="InterPro" id="IPR025392">
    <property type="entry name" value="DUF4124"/>
</dbReference>
<evidence type="ECO:0000256" key="1">
    <source>
        <dbReference type="SAM" id="MobiDB-lite"/>
    </source>
</evidence>
<dbReference type="Pfam" id="PF13511">
    <property type="entry name" value="DUF4124"/>
    <property type="match status" value="1"/>
</dbReference>
<evidence type="ECO:0000259" key="2">
    <source>
        <dbReference type="Pfam" id="PF13511"/>
    </source>
</evidence>
<evidence type="ECO:0000313" key="4">
    <source>
        <dbReference type="Proteomes" id="UP001501323"/>
    </source>
</evidence>
<keyword evidence="4" id="KW-1185">Reference proteome</keyword>
<evidence type="ECO:0000313" key="3">
    <source>
        <dbReference type="EMBL" id="GAA4853917.1"/>
    </source>
</evidence>
<dbReference type="EMBL" id="BAABJY010000001">
    <property type="protein sequence ID" value="GAA4853917.1"/>
    <property type="molecule type" value="Genomic_DNA"/>
</dbReference>
<comment type="caution">
    <text evidence="3">The sequence shown here is derived from an EMBL/GenBank/DDBJ whole genome shotgun (WGS) entry which is preliminary data.</text>
</comment>
<dbReference type="Proteomes" id="UP001501323">
    <property type="component" value="Unassembled WGS sequence"/>
</dbReference>
<feature type="domain" description="DUF4124" evidence="2">
    <location>
        <begin position="46"/>
        <end position="81"/>
    </location>
</feature>
<gene>
    <name evidence="3" type="ORF">GCM10023332_01270</name>
</gene>
<sequence>MRLSWAIAAGLALGIAIAWWLSRDPPEVVEARQARAEQAAAERAEAARPVLYRWTDANGVVQVTQEPPPGGRRYETVDIEPRDGIEVHGTRR</sequence>
<feature type="region of interest" description="Disordered" evidence="1">
    <location>
        <begin position="62"/>
        <end position="92"/>
    </location>
</feature>
<reference evidence="4" key="1">
    <citation type="journal article" date="2019" name="Int. J. Syst. Evol. Microbiol.">
        <title>The Global Catalogue of Microorganisms (GCM) 10K type strain sequencing project: providing services to taxonomists for standard genome sequencing and annotation.</title>
        <authorList>
            <consortium name="The Broad Institute Genomics Platform"/>
            <consortium name="The Broad Institute Genome Sequencing Center for Infectious Disease"/>
            <person name="Wu L."/>
            <person name="Ma J."/>
        </authorList>
    </citation>
    <scope>NUCLEOTIDE SEQUENCE [LARGE SCALE GENOMIC DNA]</scope>
    <source>
        <strain evidence="4">JCM 18392</strain>
    </source>
</reference>
<name>A0ABP9DMX8_9GAMM</name>
<protein>
    <recommendedName>
        <fullName evidence="2">DUF4124 domain-containing protein</fullName>
    </recommendedName>
</protein>
<feature type="compositionally biased region" description="Basic and acidic residues" evidence="1">
    <location>
        <begin position="72"/>
        <end position="92"/>
    </location>
</feature>
<organism evidence="3 4">
    <name type="scientific">Luteimonas vadosa</name>
    <dbReference type="NCBI Taxonomy" id="1165507"/>
    <lineage>
        <taxon>Bacteria</taxon>
        <taxon>Pseudomonadati</taxon>
        <taxon>Pseudomonadota</taxon>
        <taxon>Gammaproteobacteria</taxon>
        <taxon>Lysobacterales</taxon>
        <taxon>Lysobacteraceae</taxon>
        <taxon>Luteimonas</taxon>
    </lineage>
</organism>
<accession>A0ABP9DMX8</accession>
<proteinExistence type="predicted"/>
<dbReference type="RefSeq" id="WP_345293569.1">
    <property type="nucleotide sequence ID" value="NZ_BAABJY010000001.1"/>
</dbReference>